<evidence type="ECO:0000313" key="2">
    <source>
        <dbReference type="Proteomes" id="UP001172102"/>
    </source>
</evidence>
<organism evidence="1 2">
    <name type="scientific">Lasiosphaeris hirsuta</name>
    <dbReference type="NCBI Taxonomy" id="260670"/>
    <lineage>
        <taxon>Eukaryota</taxon>
        <taxon>Fungi</taxon>
        <taxon>Dikarya</taxon>
        <taxon>Ascomycota</taxon>
        <taxon>Pezizomycotina</taxon>
        <taxon>Sordariomycetes</taxon>
        <taxon>Sordariomycetidae</taxon>
        <taxon>Sordariales</taxon>
        <taxon>Lasiosphaeriaceae</taxon>
        <taxon>Lasiosphaeris</taxon>
    </lineage>
</organism>
<sequence length="62" mass="6670">MVRPRPVRCGLIIARIPNPCVDPPGFCSAATSTWPIALARWRERALVACSPANSSQPHVSTS</sequence>
<accession>A0AA40E0E2</accession>
<protein>
    <submittedName>
        <fullName evidence="1">Uncharacterized protein</fullName>
    </submittedName>
</protein>
<gene>
    <name evidence="1" type="ORF">B0H67DRAFT_575689</name>
</gene>
<name>A0AA40E0E2_9PEZI</name>
<reference evidence="1" key="1">
    <citation type="submission" date="2023-06" db="EMBL/GenBank/DDBJ databases">
        <title>Genome-scale phylogeny and comparative genomics of the fungal order Sordariales.</title>
        <authorList>
            <consortium name="Lawrence Berkeley National Laboratory"/>
            <person name="Hensen N."/>
            <person name="Bonometti L."/>
            <person name="Westerberg I."/>
            <person name="Brannstrom I.O."/>
            <person name="Guillou S."/>
            <person name="Cros-Aarteil S."/>
            <person name="Calhoun S."/>
            <person name="Haridas S."/>
            <person name="Kuo A."/>
            <person name="Mondo S."/>
            <person name="Pangilinan J."/>
            <person name="Riley R."/>
            <person name="Labutti K."/>
            <person name="Andreopoulos B."/>
            <person name="Lipzen A."/>
            <person name="Chen C."/>
            <person name="Yanf M."/>
            <person name="Daum C."/>
            <person name="Ng V."/>
            <person name="Clum A."/>
            <person name="Steindorff A."/>
            <person name="Ohm R."/>
            <person name="Martin F."/>
            <person name="Silar P."/>
            <person name="Natvig D."/>
            <person name="Lalanne C."/>
            <person name="Gautier V."/>
            <person name="Ament-Velasquez S.L."/>
            <person name="Kruys A."/>
            <person name="Hutchinson M.I."/>
            <person name="Powell A.J."/>
            <person name="Barry K."/>
            <person name="Miller A.N."/>
            <person name="Grigoriev I.V."/>
            <person name="Debuchy R."/>
            <person name="Gladieux P."/>
            <person name="Thoren M.H."/>
            <person name="Johannesson H."/>
        </authorList>
    </citation>
    <scope>NUCLEOTIDE SEQUENCE</scope>
    <source>
        <strain evidence="1">SMH4607-1</strain>
    </source>
</reference>
<dbReference type="EMBL" id="JAUKUA010000003">
    <property type="protein sequence ID" value="KAK0720307.1"/>
    <property type="molecule type" value="Genomic_DNA"/>
</dbReference>
<proteinExistence type="predicted"/>
<evidence type="ECO:0000313" key="1">
    <source>
        <dbReference type="EMBL" id="KAK0720307.1"/>
    </source>
</evidence>
<dbReference type="AlphaFoldDB" id="A0AA40E0E2"/>
<keyword evidence="2" id="KW-1185">Reference proteome</keyword>
<dbReference type="Proteomes" id="UP001172102">
    <property type="component" value="Unassembled WGS sequence"/>
</dbReference>
<comment type="caution">
    <text evidence="1">The sequence shown here is derived from an EMBL/GenBank/DDBJ whole genome shotgun (WGS) entry which is preliminary data.</text>
</comment>